<name>A0A2U3K8M8_9FIRM</name>
<gene>
    <name evidence="1" type="ORF">SBF1_1580014</name>
</gene>
<protein>
    <submittedName>
        <fullName evidence="1">Uncharacterized protein</fullName>
    </submittedName>
</protein>
<proteinExistence type="predicted"/>
<evidence type="ECO:0000313" key="1">
    <source>
        <dbReference type="EMBL" id="SPF35920.1"/>
    </source>
</evidence>
<dbReference type="EMBL" id="OMOF01000066">
    <property type="protein sequence ID" value="SPF35920.1"/>
    <property type="molecule type" value="Genomic_DNA"/>
</dbReference>
<dbReference type="AlphaFoldDB" id="A0A2U3K8M8"/>
<reference evidence="2" key="1">
    <citation type="submission" date="2018-02" db="EMBL/GenBank/DDBJ databases">
        <authorList>
            <person name="Hausmann B."/>
        </authorList>
    </citation>
    <scope>NUCLEOTIDE SEQUENCE [LARGE SCALE GENOMIC DNA]</scope>
    <source>
        <strain evidence="2">Peat soil MAG SbF1</strain>
    </source>
</reference>
<sequence length="55" mass="6438">MQTSVLFLYDTSHELNHGIVYIVWEPKSDEVKEKTDPREETDGVEDVCISRRTLQ</sequence>
<organism evidence="1 2">
    <name type="scientific">Candidatus Desulfosporosinus infrequens</name>
    <dbReference type="NCBI Taxonomy" id="2043169"/>
    <lineage>
        <taxon>Bacteria</taxon>
        <taxon>Bacillati</taxon>
        <taxon>Bacillota</taxon>
        <taxon>Clostridia</taxon>
        <taxon>Eubacteriales</taxon>
        <taxon>Desulfitobacteriaceae</taxon>
        <taxon>Desulfosporosinus</taxon>
    </lineage>
</organism>
<dbReference type="Proteomes" id="UP000238916">
    <property type="component" value="Unassembled WGS sequence"/>
</dbReference>
<evidence type="ECO:0000313" key="2">
    <source>
        <dbReference type="Proteomes" id="UP000238916"/>
    </source>
</evidence>
<accession>A0A2U3K8M8</accession>